<comment type="caution">
    <text evidence="1">The sequence shown here is derived from an EMBL/GenBank/DDBJ whole genome shotgun (WGS) entry which is preliminary data.</text>
</comment>
<gene>
    <name evidence="1" type="ORF">PBY51_007182</name>
</gene>
<reference evidence="1 2" key="1">
    <citation type="journal article" date="2023" name="Genes (Basel)">
        <title>Chromosome-Level Genome Assembly and Circadian Gene Repertoire of the Patagonia Blennie Eleginops maclovinus-The Closest Ancestral Proxy of Antarctic Cryonotothenioids.</title>
        <authorList>
            <person name="Cheng C.C."/>
            <person name="Rivera-Colon A.G."/>
            <person name="Minhas B.F."/>
            <person name="Wilson L."/>
            <person name="Rayamajhi N."/>
            <person name="Vargas-Chacoff L."/>
            <person name="Catchen J.M."/>
        </authorList>
    </citation>
    <scope>NUCLEOTIDE SEQUENCE [LARGE SCALE GENOMIC DNA]</scope>
    <source>
        <strain evidence="1">JMC-PN-2008</strain>
    </source>
</reference>
<dbReference type="AlphaFoldDB" id="A0AAN8AEW4"/>
<proteinExistence type="predicted"/>
<accession>A0AAN8AEW4</accession>
<evidence type="ECO:0000313" key="1">
    <source>
        <dbReference type="EMBL" id="KAK5853394.1"/>
    </source>
</evidence>
<dbReference type="Proteomes" id="UP001346869">
    <property type="component" value="Unassembled WGS sequence"/>
</dbReference>
<keyword evidence="2" id="KW-1185">Reference proteome</keyword>
<protein>
    <submittedName>
        <fullName evidence="1">Uncharacterized protein</fullName>
    </submittedName>
</protein>
<sequence length="75" mass="8172">MQVRFLSYDGLLRLPFFSVVFTMLLLPENQFEFELDKTCPDPNLPLAGGSINVFFGGLSGDASADNSSAVISQIL</sequence>
<dbReference type="EMBL" id="JAUZQC010000020">
    <property type="protein sequence ID" value="KAK5853394.1"/>
    <property type="molecule type" value="Genomic_DNA"/>
</dbReference>
<evidence type="ECO:0000313" key="2">
    <source>
        <dbReference type="Proteomes" id="UP001346869"/>
    </source>
</evidence>
<organism evidence="1 2">
    <name type="scientific">Eleginops maclovinus</name>
    <name type="common">Patagonian blennie</name>
    <name type="synonym">Eleginus maclovinus</name>
    <dbReference type="NCBI Taxonomy" id="56733"/>
    <lineage>
        <taxon>Eukaryota</taxon>
        <taxon>Metazoa</taxon>
        <taxon>Chordata</taxon>
        <taxon>Craniata</taxon>
        <taxon>Vertebrata</taxon>
        <taxon>Euteleostomi</taxon>
        <taxon>Actinopterygii</taxon>
        <taxon>Neopterygii</taxon>
        <taxon>Teleostei</taxon>
        <taxon>Neoteleostei</taxon>
        <taxon>Acanthomorphata</taxon>
        <taxon>Eupercaria</taxon>
        <taxon>Perciformes</taxon>
        <taxon>Notothenioidei</taxon>
        <taxon>Eleginopidae</taxon>
        <taxon>Eleginops</taxon>
    </lineage>
</organism>
<reference evidence="1 2" key="2">
    <citation type="journal article" date="2023" name="Mol. Biol. Evol.">
        <title>Genomics of Secondarily Temperate Adaptation in the Only Non-Antarctic Icefish.</title>
        <authorList>
            <person name="Rivera-Colon A.G."/>
            <person name="Rayamajhi N."/>
            <person name="Minhas B.F."/>
            <person name="Madrigal G."/>
            <person name="Bilyk K.T."/>
            <person name="Yoon V."/>
            <person name="Hune M."/>
            <person name="Gregory S."/>
            <person name="Cheng C.H.C."/>
            <person name="Catchen J.M."/>
        </authorList>
    </citation>
    <scope>NUCLEOTIDE SEQUENCE [LARGE SCALE GENOMIC DNA]</scope>
    <source>
        <strain evidence="1">JMC-PN-2008</strain>
    </source>
</reference>
<name>A0AAN8AEW4_ELEMC</name>